<accession>A0ABU1A9G8</accession>
<organism evidence="3 4">
    <name type="scientific">Lactiplantibacillus brownii</name>
    <dbReference type="NCBI Taxonomy" id="3069269"/>
    <lineage>
        <taxon>Bacteria</taxon>
        <taxon>Bacillati</taxon>
        <taxon>Bacillota</taxon>
        <taxon>Bacilli</taxon>
        <taxon>Lactobacillales</taxon>
        <taxon>Lactobacillaceae</taxon>
        <taxon>Lactiplantibacillus</taxon>
    </lineage>
</organism>
<evidence type="ECO:0000313" key="3">
    <source>
        <dbReference type="EMBL" id="MDQ7937010.1"/>
    </source>
</evidence>
<feature type="domain" description="WxL" evidence="2">
    <location>
        <begin position="40"/>
        <end position="135"/>
    </location>
</feature>
<dbReference type="Proteomes" id="UP001227831">
    <property type="component" value="Unassembled WGS sequence"/>
</dbReference>
<feature type="signal peptide" evidence="1">
    <location>
        <begin position="1"/>
        <end position="26"/>
    </location>
</feature>
<evidence type="ECO:0000313" key="4">
    <source>
        <dbReference type="Proteomes" id="UP001227831"/>
    </source>
</evidence>
<feature type="chain" id="PRO_5046273886" evidence="1">
    <location>
        <begin position="27"/>
        <end position="195"/>
    </location>
</feature>
<evidence type="ECO:0000259" key="2">
    <source>
        <dbReference type="Pfam" id="PF13731"/>
    </source>
</evidence>
<comment type="caution">
    <text evidence="3">The sequence shown here is derived from an EMBL/GenBank/DDBJ whole genome shotgun (WGS) entry which is preliminary data.</text>
</comment>
<keyword evidence="4" id="KW-1185">Reference proteome</keyword>
<keyword evidence="1" id="KW-0732">Signal</keyword>
<sequence>MKIKTLALSIAALAGMSLLVNLPAQAADDQLMGNSIGEFTVAKGELTLDAVPTFAFEPTDVKQLVTNGANLAYTNDTITGGKTTGTALTVSDYRGSDQAGWNLNAKLGDFSNKTSTITGTVTYVTDNAAAGTIAAADSTVWNNTDAKTGGVGTATAGTTTSTKLVIPKTTGISSGTYDADLTWALSSTASDTTSD</sequence>
<dbReference type="EMBL" id="JAVCWF010000001">
    <property type="protein sequence ID" value="MDQ7937010.1"/>
    <property type="molecule type" value="Genomic_DNA"/>
</dbReference>
<gene>
    <name evidence="3" type="ORF">RA086_05050</name>
</gene>
<dbReference type="Pfam" id="PF13731">
    <property type="entry name" value="WxL"/>
    <property type="match status" value="1"/>
</dbReference>
<dbReference type="InterPro" id="IPR027994">
    <property type="entry name" value="WxL_dom"/>
</dbReference>
<proteinExistence type="predicted"/>
<reference evidence="3 4" key="1">
    <citation type="journal article" date="2023" name="Int. J. Syst. Evol. Microbiol.">
        <title>Lactiplantibacillus brownii sp. nov., a novel psychrotolerant species isolated from sauerkraut.</title>
        <authorList>
            <person name="Heng Y.C."/>
            <person name="Silvaraju S."/>
            <person name="Lee J.K.Y."/>
            <person name="Kittelmann S."/>
        </authorList>
    </citation>
    <scope>NUCLEOTIDE SEQUENCE [LARGE SCALE GENOMIC DNA]</scope>
    <source>
        <strain evidence="3 4">WILCCON 0030</strain>
    </source>
</reference>
<dbReference type="RefSeq" id="WP_308702789.1">
    <property type="nucleotide sequence ID" value="NZ_AP027463.1"/>
</dbReference>
<name>A0ABU1A9G8_9LACO</name>
<protein>
    <submittedName>
        <fullName evidence="3">WxL domain-containing protein</fullName>
    </submittedName>
</protein>
<evidence type="ECO:0000256" key="1">
    <source>
        <dbReference type="SAM" id="SignalP"/>
    </source>
</evidence>